<dbReference type="PANTHER" id="PTHR20872:SF1">
    <property type="entry name" value="F-BOX DOMAIN-CONTAINING PROTEIN"/>
    <property type="match status" value="1"/>
</dbReference>
<sequence length="430" mass="50033">METSINKLPSVVITQILAGLNWRDKLNVIKAITPWAVSLESSSSWPLLTLSFTDSKVIAREEEEEGLINNLYVCIEKYGKYMKQIVISYSREETTSLYLLLSTISRNCVKLISFHVYIKPKFFQIISLPILDKYIEIIKRTCIKDIKLRIIESAVISSDFNLFQEIAQNDLQNKVTSLKFSMSDFNPFVNEINIYNFSFLESFPNLEYLEIDQRHITTDLILNLVTKSLKELTLLQVEDNDNGVLNKFSDTIWKSLLKMAPCFHFNLSLYNVNISLDQLSPYMPLYKLTLDGATVPYITTTMLEDISRKYHKTLQAFCCNNSMYYEMVDSQFEVALLNLVKKCENLTKLVYDYPIHSSTVLLLAKCRKFKKLKILCCEVNYDCVEFLNNYPTQLLQWLNNCEYSYNVNSLEGSVSSLLNHKWHLVERNKY</sequence>
<dbReference type="AlphaFoldDB" id="V4BE53"/>
<protein>
    <recommendedName>
        <fullName evidence="3">F-box domain-containing protein</fullName>
    </recommendedName>
</protein>
<dbReference type="EMBL" id="KB199905">
    <property type="protein sequence ID" value="ESP04032.1"/>
    <property type="molecule type" value="Genomic_DNA"/>
</dbReference>
<dbReference type="RefSeq" id="XP_009045514.1">
    <property type="nucleotide sequence ID" value="XM_009047266.1"/>
</dbReference>
<dbReference type="GeneID" id="20237052"/>
<dbReference type="KEGG" id="lgi:LOTGIDRAFT_156637"/>
<dbReference type="InterPro" id="IPR032675">
    <property type="entry name" value="LRR_dom_sf"/>
</dbReference>
<name>V4BE53_LOTGI</name>
<dbReference type="PANTHER" id="PTHR20872">
    <property type="match status" value="1"/>
</dbReference>
<dbReference type="STRING" id="225164.V4BE53"/>
<proteinExistence type="predicted"/>
<keyword evidence="2" id="KW-1185">Reference proteome</keyword>
<dbReference type="OMA" id="WLEANCK"/>
<accession>V4BE53</accession>
<dbReference type="OrthoDB" id="9974792at2759"/>
<dbReference type="Gene3D" id="3.80.10.10">
    <property type="entry name" value="Ribonuclease Inhibitor"/>
    <property type="match status" value="1"/>
</dbReference>
<dbReference type="CTD" id="20237052"/>
<organism evidence="1 2">
    <name type="scientific">Lottia gigantea</name>
    <name type="common">Giant owl limpet</name>
    <dbReference type="NCBI Taxonomy" id="225164"/>
    <lineage>
        <taxon>Eukaryota</taxon>
        <taxon>Metazoa</taxon>
        <taxon>Spiralia</taxon>
        <taxon>Lophotrochozoa</taxon>
        <taxon>Mollusca</taxon>
        <taxon>Gastropoda</taxon>
        <taxon>Patellogastropoda</taxon>
        <taxon>Lottioidea</taxon>
        <taxon>Lottiidae</taxon>
        <taxon>Lottia</taxon>
    </lineage>
</organism>
<dbReference type="HOGENOM" id="CLU_638242_0_0_1"/>
<dbReference type="Proteomes" id="UP000030746">
    <property type="component" value="Unassembled WGS sequence"/>
</dbReference>
<evidence type="ECO:0008006" key="3">
    <source>
        <dbReference type="Google" id="ProtNLM"/>
    </source>
</evidence>
<gene>
    <name evidence="1" type="ORF">LOTGIDRAFT_156637</name>
</gene>
<evidence type="ECO:0000313" key="1">
    <source>
        <dbReference type="EMBL" id="ESP04032.1"/>
    </source>
</evidence>
<reference evidence="1 2" key="1">
    <citation type="journal article" date="2013" name="Nature">
        <title>Insights into bilaterian evolution from three spiralian genomes.</title>
        <authorList>
            <person name="Simakov O."/>
            <person name="Marletaz F."/>
            <person name="Cho S.J."/>
            <person name="Edsinger-Gonzales E."/>
            <person name="Havlak P."/>
            <person name="Hellsten U."/>
            <person name="Kuo D.H."/>
            <person name="Larsson T."/>
            <person name="Lv J."/>
            <person name="Arendt D."/>
            <person name="Savage R."/>
            <person name="Osoegawa K."/>
            <person name="de Jong P."/>
            <person name="Grimwood J."/>
            <person name="Chapman J.A."/>
            <person name="Shapiro H."/>
            <person name="Aerts A."/>
            <person name="Otillar R.P."/>
            <person name="Terry A.Y."/>
            <person name="Boore J.L."/>
            <person name="Grigoriev I.V."/>
            <person name="Lindberg D.R."/>
            <person name="Seaver E.C."/>
            <person name="Weisblat D.A."/>
            <person name="Putnam N.H."/>
            <person name="Rokhsar D.S."/>
        </authorList>
    </citation>
    <scope>NUCLEOTIDE SEQUENCE [LARGE SCALE GENOMIC DNA]</scope>
</reference>
<evidence type="ECO:0000313" key="2">
    <source>
        <dbReference type="Proteomes" id="UP000030746"/>
    </source>
</evidence>